<comment type="caution">
    <text evidence="12">The sequence shown here is derived from an EMBL/GenBank/DDBJ whole genome shotgun (WGS) entry which is preliminary data.</text>
</comment>
<dbReference type="PANTHER" id="PTHR30349">
    <property type="entry name" value="PHAGE INTEGRASE-RELATED"/>
    <property type="match status" value="1"/>
</dbReference>
<feature type="domain" description="Tyr recombinase" evidence="10">
    <location>
        <begin position="120"/>
        <end position="301"/>
    </location>
</feature>
<dbReference type="Pfam" id="PF02899">
    <property type="entry name" value="Phage_int_SAM_1"/>
    <property type="match status" value="1"/>
</dbReference>
<evidence type="ECO:0000256" key="7">
    <source>
        <dbReference type="ARBA" id="ARBA00023172"/>
    </source>
</evidence>
<dbReference type="Pfam" id="PF00589">
    <property type="entry name" value="Phage_integrase"/>
    <property type="match status" value="1"/>
</dbReference>
<evidence type="ECO:0000256" key="8">
    <source>
        <dbReference type="ARBA" id="ARBA00023306"/>
    </source>
</evidence>
<dbReference type="InterPro" id="IPR044068">
    <property type="entry name" value="CB"/>
</dbReference>
<dbReference type="PANTHER" id="PTHR30349:SF77">
    <property type="entry name" value="TYROSINE RECOMBINASE XERC"/>
    <property type="match status" value="1"/>
</dbReference>
<keyword evidence="3" id="KW-0132">Cell division</keyword>
<dbReference type="Gene3D" id="3.30.160.100">
    <property type="entry name" value="Ribosome hibernation promotion factor-like"/>
    <property type="match status" value="1"/>
</dbReference>
<evidence type="ECO:0000256" key="3">
    <source>
        <dbReference type="ARBA" id="ARBA00022618"/>
    </source>
</evidence>
<comment type="subcellular location">
    <subcellularLocation>
        <location evidence="1">Cytoplasm</location>
    </subcellularLocation>
</comment>
<keyword evidence="4" id="KW-0159">Chromosome partition</keyword>
<keyword evidence="7" id="KW-0233">DNA recombination</keyword>
<dbReference type="Proteomes" id="UP001628220">
    <property type="component" value="Unassembled WGS sequence"/>
</dbReference>
<protein>
    <recommendedName>
        <fullName evidence="14">Tyrosine recombinase XerC</fullName>
    </recommendedName>
</protein>
<evidence type="ECO:0000259" key="10">
    <source>
        <dbReference type="PROSITE" id="PS51898"/>
    </source>
</evidence>
<dbReference type="Gene3D" id="1.10.443.10">
    <property type="entry name" value="Intergrase catalytic core"/>
    <property type="match status" value="1"/>
</dbReference>
<keyword evidence="2" id="KW-0963">Cytoplasm</keyword>
<dbReference type="InterPro" id="IPR050090">
    <property type="entry name" value="Tyrosine_recombinase_XerCD"/>
</dbReference>
<keyword evidence="5" id="KW-0229">DNA integration</keyword>
<evidence type="ECO:0000259" key="11">
    <source>
        <dbReference type="PROSITE" id="PS51900"/>
    </source>
</evidence>
<dbReference type="Gene3D" id="1.10.150.130">
    <property type="match status" value="1"/>
</dbReference>
<evidence type="ECO:0000256" key="5">
    <source>
        <dbReference type="ARBA" id="ARBA00022908"/>
    </source>
</evidence>
<dbReference type="InterPro" id="IPR011010">
    <property type="entry name" value="DNA_brk_join_enz"/>
</dbReference>
<evidence type="ECO:0000256" key="1">
    <source>
        <dbReference type="ARBA" id="ARBA00004496"/>
    </source>
</evidence>
<evidence type="ECO:0000313" key="13">
    <source>
        <dbReference type="Proteomes" id="UP001628220"/>
    </source>
</evidence>
<keyword evidence="8" id="KW-0131">Cell cycle</keyword>
<dbReference type="InterPro" id="IPR003489">
    <property type="entry name" value="RHF/RaiA"/>
</dbReference>
<reference evidence="12 13" key="1">
    <citation type="journal article" date="2025" name="Int. J. Syst. Evol. Microbiol.">
        <title>Desulfovibrio falkowii sp. nov., Porphyromonas miyakawae sp. nov., Mediterraneibacter flintii sp. nov. and Owariibacterium komagatae gen. nov., sp. nov., isolated from human faeces.</title>
        <authorList>
            <person name="Hamaguchi T."/>
            <person name="Ohara M."/>
            <person name="Hisatomi A."/>
            <person name="Sekiguchi K."/>
            <person name="Takeda J.I."/>
            <person name="Ueyama J."/>
            <person name="Ito M."/>
            <person name="Nishiwaki H."/>
            <person name="Ogi T."/>
            <person name="Hirayama M."/>
            <person name="Ohkuma M."/>
            <person name="Sakamoto M."/>
            <person name="Ohno K."/>
        </authorList>
    </citation>
    <scope>NUCLEOTIDE SEQUENCE [LARGE SCALE GENOMIC DNA]</scope>
    <source>
        <strain evidence="12 13">13CB11C</strain>
    </source>
</reference>
<dbReference type="PROSITE" id="PS51898">
    <property type="entry name" value="TYR_RECOMBINASE"/>
    <property type="match status" value="1"/>
</dbReference>
<dbReference type="InterPro" id="IPR036567">
    <property type="entry name" value="RHF-like"/>
</dbReference>
<evidence type="ECO:0000256" key="4">
    <source>
        <dbReference type="ARBA" id="ARBA00022829"/>
    </source>
</evidence>
<gene>
    <name evidence="12" type="ORF">Tsumi_03890</name>
</gene>
<dbReference type="Pfam" id="PF02482">
    <property type="entry name" value="Ribosomal_S30AE"/>
    <property type="match status" value="1"/>
</dbReference>
<accession>A0ABQ0E0N2</accession>
<evidence type="ECO:0000256" key="2">
    <source>
        <dbReference type="ARBA" id="ARBA00022490"/>
    </source>
</evidence>
<organism evidence="12 13">
    <name type="scientific">Porphyromonas miyakawae</name>
    <dbReference type="NCBI Taxonomy" id="3137470"/>
    <lineage>
        <taxon>Bacteria</taxon>
        <taxon>Pseudomonadati</taxon>
        <taxon>Bacteroidota</taxon>
        <taxon>Bacteroidia</taxon>
        <taxon>Bacteroidales</taxon>
        <taxon>Porphyromonadaceae</taxon>
        <taxon>Porphyromonas</taxon>
    </lineage>
</organism>
<dbReference type="PROSITE" id="PS51900">
    <property type="entry name" value="CB"/>
    <property type="match status" value="1"/>
</dbReference>
<evidence type="ECO:0000256" key="6">
    <source>
        <dbReference type="ARBA" id="ARBA00023125"/>
    </source>
</evidence>
<dbReference type="SUPFAM" id="SSF69754">
    <property type="entry name" value="Ribosome binding protein Y (YfiA homologue)"/>
    <property type="match status" value="1"/>
</dbReference>
<dbReference type="InterPro" id="IPR013762">
    <property type="entry name" value="Integrase-like_cat_sf"/>
</dbReference>
<dbReference type="SUPFAM" id="SSF56349">
    <property type="entry name" value="DNA breaking-rejoining enzymes"/>
    <property type="match status" value="1"/>
</dbReference>
<dbReference type="EMBL" id="BAAFSF010000001">
    <property type="protein sequence ID" value="GAB1251285.1"/>
    <property type="molecule type" value="Genomic_DNA"/>
</dbReference>
<dbReference type="InterPro" id="IPR004107">
    <property type="entry name" value="Integrase_SAM-like_N"/>
</dbReference>
<sequence length="409" mass="46830">MDRGQNISKLVTREDMLSRFVLWLQYERNYADHTVAYYTKDVLAYYDYAVMVSDDTFLPSAGDRDIVRGWISHLMDSGLKSGSVLRKLSVTKSFYRYLFREGAITANPTQGLKGPKQEKVLPAYLTERESAALIDAPINEDDFEEVRDRLIVEMLYETGMRRSELAGLKNTDVRVDESLLRVLGKGDKERIIPFGSRLKERIKQYLLLRGKCVGNSQFFFVTLRAEPMGVDRVYRVVRKHLDMIPGLARRGPHTLRHSFATDMLNEGADLTAVKELLGHSSLSTTVRYTHTTFKELQKMYHAHPRAQAEEKNMVVRIQFVHLDADKALEAFIQKKLDRLDRFFDEVIHADVVLKEVKSNEGKDKFASIRLGIPGNDLFAEKTAASFEEAVDLSIDALKKQIEKAKDSRK</sequence>
<dbReference type="RefSeq" id="WP_411915099.1">
    <property type="nucleotide sequence ID" value="NZ_BAAFSF010000001.1"/>
</dbReference>
<evidence type="ECO:0000313" key="12">
    <source>
        <dbReference type="EMBL" id="GAB1251285.1"/>
    </source>
</evidence>
<name>A0ABQ0E0N2_9PORP</name>
<dbReference type="NCBIfam" id="TIGR00741">
    <property type="entry name" value="yfiA"/>
    <property type="match status" value="1"/>
</dbReference>
<evidence type="ECO:0008006" key="14">
    <source>
        <dbReference type="Google" id="ProtNLM"/>
    </source>
</evidence>
<evidence type="ECO:0000256" key="9">
    <source>
        <dbReference type="PROSITE-ProRule" id="PRU01248"/>
    </source>
</evidence>
<dbReference type="InterPro" id="IPR010998">
    <property type="entry name" value="Integrase_recombinase_N"/>
</dbReference>
<feature type="domain" description="Core-binding (CB)" evidence="11">
    <location>
        <begin position="11"/>
        <end position="99"/>
    </location>
</feature>
<dbReference type="InterPro" id="IPR002104">
    <property type="entry name" value="Integrase_catalytic"/>
</dbReference>
<proteinExistence type="predicted"/>
<keyword evidence="6 9" id="KW-0238">DNA-binding</keyword>
<keyword evidence="13" id="KW-1185">Reference proteome</keyword>